<dbReference type="EMBL" id="JALQCY010000006">
    <property type="protein sequence ID" value="MCK9795692.1"/>
    <property type="molecule type" value="Genomic_DNA"/>
</dbReference>
<feature type="transmembrane region" description="Helical" evidence="1">
    <location>
        <begin position="135"/>
        <end position="154"/>
    </location>
</feature>
<comment type="caution">
    <text evidence="2">The sequence shown here is derived from an EMBL/GenBank/DDBJ whole genome shotgun (WGS) entry which is preliminary data.</text>
</comment>
<dbReference type="RefSeq" id="WP_416345543.1">
    <property type="nucleotide sequence ID" value="NZ_JALQCY010000006.1"/>
</dbReference>
<keyword evidence="3" id="KW-1185">Reference proteome</keyword>
<reference evidence="2 3" key="1">
    <citation type="submission" date="2022-02" db="EMBL/GenBank/DDBJ databases">
        <title>The car tank lid bacteriome: a reservoir of bacteria with potential in bioremediation of fuel.</title>
        <authorList>
            <person name="Vidal-Verdu A."/>
            <person name="Gomez-Martinez D."/>
            <person name="Latorre-Perez A."/>
            <person name="Pereto J."/>
            <person name="Porcar M."/>
        </authorList>
    </citation>
    <scope>NUCLEOTIDE SEQUENCE [LARGE SCALE GENOMIC DNA]</scope>
    <source>
        <strain evidence="2 3">4D.3</strain>
    </source>
</reference>
<keyword evidence="1" id="KW-0472">Membrane</keyword>
<evidence type="ECO:0000313" key="3">
    <source>
        <dbReference type="Proteomes" id="UP001651050"/>
    </source>
</evidence>
<keyword evidence="1" id="KW-0812">Transmembrane</keyword>
<feature type="transmembrane region" description="Helical" evidence="1">
    <location>
        <begin position="194"/>
        <end position="211"/>
    </location>
</feature>
<evidence type="ECO:0000256" key="1">
    <source>
        <dbReference type="SAM" id="Phobius"/>
    </source>
</evidence>
<dbReference type="Pfam" id="PF20554">
    <property type="entry name" value="DUF6766"/>
    <property type="match status" value="1"/>
</dbReference>
<dbReference type="Proteomes" id="UP001651050">
    <property type="component" value="Unassembled WGS sequence"/>
</dbReference>
<keyword evidence="1" id="KW-1133">Transmembrane helix</keyword>
<name>A0ABT0J862_9MICO</name>
<evidence type="ECO:0000313" key="2">
    <source>
        <dbReference type="EMBL" id="MCK9795692.1"/>
    </source>
</evidence>
<proteinExistence type="predicted"/>
<protein>
    <submittedName>
        <fullName evidence="2">Uncharacterized protein</fullName>
    </submittedName>
</protein>
<sequence>MSRHTGRSPVLRELRENSLSLAFAFLFLAVLAGQAFVGAAQRDSQQVAAGLEPLGVGDYVTSSVFWVDVTENWQSEFLQFLLFIALTVWFVQRGSPESKRLEAVGRETDEEQIVGSHARPDSPRWARVGGWRLRVYSHSLTLVMGAIFVGSWLAQSASGVVAYNEDQLRDLHAPVTWTEYIGLPDFWDRTLQNWQSELLAVLAMVVFSIFLRERGSPESKPVGVPHGATAVEG</sequence>
<accession>A0ABT0J862</accession>
<dbReference type="InterPro" id="IPR046657">
    <property type="entry name" value="DUF6766"/>
</dbReference>
<gene>
    <name evidence="2" type="ORF">M1843_18245</name>
</gene>
<organism evidence="2 3">
    <name type="scientific">Isoptericola peretonis</name>
    <dbReference type="NCBI Taxonomy" id="2918523"/>
    <lineage>
        <taxon>Bacteria</taxon>
        <taxon>Bacillati</taxon>
        <taxon>Actinomycetota</taxon>
        <taxon>Actinomycetes</taxon>
        <taxon>Micrococcales</taxon>
        <taxon>Promicromonosporaceae</taxon>
        <taxon>Isoptericola</taxon>
    </lineage>
</organism>
<feature type="transmembrane region" description="Helical" evidence="1">
    <location>
        <begin position="73"/>
        <end position="91"/>
    </location>
</feature>